<dbReference type="PANTHER" id="PTHR23301:SF0">
    <property type="entry name" value="CHITIN-BINDING TYPE-2 DOMAIN-CONTAINING PROTEIN-RELATED"/>
    <property type="match status" value="1"/>
</dbReference>
<dbReference type="AlphaFoldDB" id="A0A1I7XJM4"/>
<feature type="domain" description="Chitin-binding type-2" evidence="7">
    <location>
        <begin position="22"/>
        <end position="77"/>
    </location>
</feature>
<evidence type="ECO:0000256" key="5">
    <source>
        <dbReference type="ARBA" id="ARBA00023157"/>
    </source>
</evidence>
<reference evidence="9" key="1">
    <citation type="submission" date="2016-11" db="UniProtKB">
        <authorList>
            <consortium name="WormBaseParasite"/>
        </authorList>
    </citation>
    <scope>IDENTIFICATION</scope>
</reference>
<accession>A0A1I7XJM4</accession>
<name>A0A1I7XJM4_HETBA</name>
<protein>
    <submittedName>
        <fullName evidence="9">Chitin-binding type-2 domain-containing protein</fullName>
    </submittedName>
</protein>
<dbReference type="WBParaSite" id="Hba_17700">
    <property type="protein sequence ID" value="Hba_17700"/>
    <property type="gene ID" value="Hba_17700"/>
</dbReference>
<keyword evidence="5" id="KW-1015">Disulfide bond</keyword>
<evidence type="ECO:0000313" key="8">
    <source>
        <dbReference type="Proteomes" id="UP000095283"/>
    </source>
</evidence>
<dbReference type="InterPro" id="IPR051940">
    <property type="entry name" value="Chitin_bind-dev_reg"/>
</dbReference>
<feature type="domain" description="Chitin-binding type-2" evidence="7">
    <location>
        <begin position="90"/>
        <end position="149"/>
    </location>
</feature>
<dbReference type="PANTHER" id="PTHR23301">
    <property type="entry name" value="CHITIN BINDING PERITROPHIN-A"/>
    <property type="match status" value="1"/>
</dbReference>
<evidence type="ECO:0000259" key="7">
    <source>
        <dbReference type="PROSITE" id="PS50940"/>
    </source>
</evidence>
<evidence type="ECO:0000256" key="2">
    <source>
        <dbReference type="ARBA" id="ARBA00022669"/>
    </source>
</evidence>
<keyword evidence="4" id="KW-0677">Repeat</keyword>
<sequence>MREVYVYLVLGALVSSEISEVKIDCARGDGFYVIGCNTEFHRCHEGNPIRYECPVGLFFNPRRSKCDYKEEITECNHRISVANVIKASGMFSCANRTDGSYSHPDNPCDTQYFTCSYGRLTPQVCPYNQWFNEQMKRCDYKENVGACNMVTGKMK</sequence>
<dbReference type="SUPFAM" id="SSF57625">
    <property type="entry name" value="Invertebrate chitin-binding proteins"/>
    <property type="match status" value="2"/>
</dbReference>
<dbReference type="SMART" id="SM00494">
    <property type="entry name" value="ChtBD2"/>
    <property type="match status" value="2"/>
</dbReference>
<keyword evidence="1" id="KW-0217">Developmental protein</keyword>
<evidence type="ECO:0000256" key="4">
    <source>
        <dbReference type="ARBA" id="ARBA00022737"/>
    </source>
</evidence>
<dbReference type="InterPro" id="IPR002557">
    <property type="entry name" value="Chitin-bd_dom"/>
</dbReference>
<evidence type="ECO:0000256" key="6">
    <source>
        <dbReference type="ARBA" id="ARBA00023180"/>
    </source>
</evidence>
<evidence type="ECO:0000313" key="9">
    <source>
        <dbReference type="WBParaSite" id="Hba_17700"/>
    </source>
</evidence>
<dbReference type="InterPro" id="IPR036508">
    <property type="entry name" value="Chitin-bd_dom_sf"/>
</dbReference>
<dbReference type="PROSITE" id="PS50940">
    <property type="entry name" value="CHIT_BIND_II"/>
    <property type="match status" value="2"/>
</dbReference>
<keyword evidence="2" id="KW-0147">Chitin-binding</keyword>
<evidence type="ECO:0000256" key="1">
    <source>
        <dbReference type="ARBA" id="ARBA00022473"/>
    </source>
</evidence>
<keyword evidence="3" id="KW-0732">Signal</keyword>
<dbReference type="Pfam" id="PF01607">
    <property type="entry name" value="CBM_14"/>
    <property type="match status" value="2"/>
</dbReference>
<dbReference type="GO" id="GO:0008061">
    <property type="term" value="F:chitin binding"/>
    <property type="evidence" value="ECO:0007669"/>
    <property type="project" value="UniProtKB-KW"/>
</dbReference>
<keyword evidence="6" id="KW-0325">Glycoprotein</keyword>
<organism evidence="8 9">
    <name type="scientific">Heterorhabditis bacteriophora</name>
    <name type="common">Entomopathogenic nematode worm</name>
    <dbReference type="NCBI Taxonomy" id="37862"/>
    <lineage>
        <taxon>Eukaryota</taxon>
        <taxon>Metazoa</taxon>
        <taxon>Ecdysozoa</taxon>
        <taxon>Nematoda</taxon>
        <taxon>Chromadorea</taxon>
        <taxon>Rhabditida</taxon>
        <taxon>Rhabditina</taxon>
        <taxon>Rhabditomorpha</taxon>
        <taxon>Strongyloidea</taxon>
        <taxon>Heterorhabditidae</taxon>
        <taxon>Heterorhabditis</taxon>
    </lineage>
</organism>
<dbReference type="GO" id="GO:0005576">
    <property type="term" value="C:extracellular region"/>
    <property type="evidence" value="ECO:0007669"/>
    <property type="project" value="InterPro"/>
</dbReference>
<evidence type="ECO:0000256" key="3">
    <source>
        <dbReference type="ARBA" id="ARBA00022729"/>
    </source>
</evidence>
<dbReference type="Gene3D" id="2.170.140.10">
    <property type="entry name" value="Chitin binding domain"/>
    <property type="match status" value="2"/>
</dbReference>
<dbReference type="Proteomes" id="UP000095283">
    <property type="component" value="Unplaced"/>
</dbReference>
<proteinExistence type="predicted"/>
<keyword evidence="8" id="KW-1185">Reference proteome</keyword>